<accession>A0AAV4T6U0</accession>
<protein>
    <submittedName>
        <fullName evidence="2">Uncharacterized protein</fullName>
    </submittedName>
</protein>
<evidence type="ECO:0000313" key="2">
    <source>
        <dbReference type="EMBL" id="GIY40490.1"/>
    </source>
</evidence>
<keyword evidence="3" id="KW-1185">Reference proteome</keyword>
<evidence type="ECO:0000313" key="3">
    <source>
        <dbReference type="Proteomes" id="UP001054945"/>
    </source>
</evidence>
<evidence type="ECO:0000256" key="1">
    <source>
        <dbReference type="SAM" id="MobiDB-lite"/>
    </source>
</evidence>
<reference evidence="2 3" key="1">
    <citation type="submission" date="2021-06" db="EMBL/GenBank/DDBJ databases">
        <title>Caerostris extrusa draft genome.</title>
        <authorList>
            <person name="Kono N."/>
            <person name="Arakawa K."/>
        </authorList>
    </citation>
    <scope>NUCLEOTIDE SEQUENCE [LARGE SCALE GENOMIC DNA]</scope>
</reference>
<sequence>MRLWNKCWRNGNSWIMEWTEDMQGDEDRTKITAERRKTKKQIKTGEGKVGPTRQGQEAKQCWEDSTKRLKRNNAGKIQPRD</sequence>
<proteinExistence type="predicted"/>
<dbReference type="EMBL" id="BPLR01010622">
    <property type="protein sequence ID" value="GIY40490.1"/>
    <property type="molecule type" value="Genomic_DNA"/>
</dbReference>
<dbReference type="Proteomes" id="UP001054945">
    <property type="component" value="Unassembled WGS sequence"/>
</dbReference>
<gene>
    <name evidence="2" type="ORF">CEXT_735391</name>
</gene>
<organism evidence="2 3">
    <name type="scientific">Caerostris extrusa</name>
    <name type="common">Bark spider</name>
    <name type="synonym">Caerostris bankana</name>
    <dbReference type="NCBI Taxonomy" id="172846"/>
    <lineage>
        <taxon>Eukaryota</taxon>
        <taxon>Metazoa</taxon>
        <taxon>Ecdysozoa</taxon>
        <taxon>Arthropoda</taxon>
        <taxon>Chelicerata</taxon>
        <taxon>Arachnida</taxon>
        <taxon>Araneae</taxon>
        <taxon>Araneomorphae</taxon>
        <taxon>Entelegynae</taxon>
        <taxon>Araneoidea</taxon>
        <taxon>Araneidae</taxon>
        <taxon>Caerostris</taxon>
    </lineage>
</organism>
<dbReference type="AlphaFoldDB" id="A0AAV4T6U0"/>
<comment type="caution">
    <text evidence="2">The sequence shown here is derived from an EMBL/GenBank/DDBJ whole genome shotgun (WGS) entry which is preliminary data.</text>
</comment>
<name>A0AAV4T6U0_CAEEX</name>
<feature type="region of interest" description="Disordered" evidence="1">
    <location>
        <begin position="35"/>
        <end position="81"/>
    </location>
</feature>